<dbReference type="Gene3D" id="3.40.50.1240">
    <property type="entry name" value="Phosphoglycerate mutase-like"/>
    <property type="match status" value="1"/>
</dbReference>
<dbReference type="Pfam" id="PF00300">
    <property type="entry name" value="His_Phos_1"/>
    <property type="match status" value="1"/>
</dbReference>
<dbReference type="RefSeq" id="WP_119374381.1">
    <property type="nucleotide sequence ID" value="NZ_QWFX01000005.1"/>
</dbReference>
<sequence length="206" mass="22503">MPRDIYIVRHGNTFDKGDTVTRVGARTDLDLSVSGQAQADALGAYFRDKGIVFSRTIAGPLKRTRQTADTIRAAQANPPALEIADFLREIDYGPDENQPEDKVVARIGQDALDRWEHEAIAPPGWVVDPDALAQNWKYLFILLGQAENDGPVLVVTSNGIARFARQVVETAPDLPESTDLKLKTGAFAQVRLEGGVATLAAWNVRP</sequence>
<dbReference type="CDD" id="cd07067">
    <property type="entry name" value="HP_PGM_like"/>
    <property type="match status" value="1"/>
</dbReference>
<dbReference type="OrthoDB" id="8347407at2"/>
<accession>A0A399RKR9</accession>
<dbReference type="Proteomes" id="UP000266385">
    <property type="component" value="Unassembled WGS sequence"/>
</dbReference>
<dbReference type="InterPro" id="IPR029033">
    <property type="entry name" value="His_PPase_superfam"/>
</dbReference>
<evidence type="ECO:0000313" key="1">
    <source>
        <dbReference type="EMBL" id="RIJ32300.1"/>
    </source>
</evidence>
<comment type="caution">
    <text evidence="1">The sequence shown here is derived from an EMBL/GenBank/DDBJ whole genome shotgun (WGS) entry which is preliminary data.</text>
</comment>
<gene>
    <name evidence="1" type="ORF">D1223_00075</name>
</gene>
<proteinExistence type="predicted"/>
<evidence type="ECO:0000313" key="2">
    <source>
        <dbReference type="Proteomes" id="UP000266385"/>
    </source>
</evidence>
<dbReference type="EMBL" id="QWFX01000005">
    <property type="protein sequence ID" value="RIJ32300.1"/>
    <property type="molecule type" value="Genomic_DNA"/>
</dbReference>
<reference evidence="1 2" key="1">
    <citation type="submission" date="2018-08" db="EMBL/GenBank/DDBJ databases">
        <title>Henriciella mobilis sp. nov., isolated from seawater.</title>
        <authorList>
            <person name="Cheng H."/>
            <person name="Wu Y.-H."/>
            <person name="Xu X.-W."/>
            <person name="Guo L.-L."/>
        </authorList>
    </citation>
    <scope>NUCLEOTIDE SEQUENCE [LARGE SCALE GENOMIC DNA]</scope>
    <source>
        <strain evidence="1 2">JN25</strain>
    </source>
</reference>
<protein>
    <submittedName>
        <fullName evidence="1">Histidine phosphatase family protein</fullName>
    </submittedName>
</protein>
<name>A0A399RKR9_9PROT</name>
<organism evidence="1 2">
    <name type="scientific">Henriciella mobilis</name>
    <dbReference type="NCBI Taxonomy" id="2305467"/>
    <lineage>
        <taxon>Bacteria</taxon>
        <taxon>Pseudomonadati</taxon>
        <taxon>Pseudomonadota</taxon>
        <taxon>Alphaproteobacteria</taxon>
        <taxon>Hyphomonadales</taxon>
        <taxon>Hyphomonadaceae</taxon>
        <taxon>Henriciella</taxon>
    </lineage>
</organism>
<keyword evidence="2" id="KW-1185">Reference proteome</keyword>
<dbReference type="AlphaFoldDB" id="A0A399RKR9"/>
<dbReference type="InterPro" id="IPR013078">
    <property type="entry name" value="His_Pase_superF_clade-1"/>
</dbReference>
<dbReference type="SUPFAM" id="SSF53254">
    <property type="entry name" value="Phosphoglycerate mutase-like"/>
    <property type="match status" value="1"/>
</dbReference>
<dbReference type="SMART" id="SM00855">
    <property type="entry name" value="PGAM"/>
    <property type="match status" value="1"/>
</dbReference>